<evidence type="ECO:0000256" key="4">
    <source>
        <dbReference type="ARBA" id="ARBA00022692"/>
    </source>
</evidence>
<sequence>AGKCHAPDYIEFAEITIDKVMVGSKAQYECKPGYQRIVGESDFIVCKNDSEFIHWTMRTTICKRTKQGWAQSKTQALNFVSSEHSRIFMSPAPLTRAFNSCYCGMPMPVEYATAKVTEYAVGQELHYKCLSGYDTRPPTSGIRTCKEENGKIFWTSLHLQCTNDS</sequence>
<evidence type="ECO:0000256" key="1">
    <source>
        <dbReference type="ARBA" id="ARBA00002381"/>
    </source>
</evidence>
<evidence type="ECO:0000256" key="2">
    <source>
        <dbReference type="ARBA" id="ARBA00004479"/>
    </source>
</evidence>
<dbReference type="Pfam" id="PF00084">
    <property type="entry name" value="Sushi"/>
    <property type="match status" value="2"/>
</dbReference>
<dbReference type="AlphaFoldDB" id="K7G041"/>
<dbReference type="GeneTree" id="ENSGT00960000189532"/>
<dbReference type="PANTHER" id="PTHR10573:SF0">
    <property type="entry name" value="INTERLEUKIN-2 RECEPTOR SUBUNIT ALPHA"/>
    <property type="match status" value="1"/>
</dbReference>
<evidence type="ECO:0000256" key="14">
    <source>
        <dbReference type="PROSITE-ProRule" id="PRU00302"/>
    </source>
</evidence>
<comment type="subcellular location">
    <subcellularLocation>
        <location evidence="2">Membrane</location>
        <topology evidence="2">Single-pass type I membrane protein</topology>
    </subcellularLocation>
</comment>
<dbReference type="EMBL" id="AGCU01067231">
    <property type="status" value="NOT_ANNOTATED_CDS"/>
    <property type="molecule type" value="Genomic_DNA"/>
</dbReference>
<dbReference type="STRING" id="13735.ENSPSIP00000013651"/>
<dbReference type="PROSITE" id="PS50923">
    <property type="entry name" value="SUSHI"/>
    <property type="match status" value="2"/>
</dbReference>
<evidence type="ECO:0000256" key="9">
    <source>
        <dbReference type="ARBA" id="ARBA00023136"/>
    </source>
</evidence>
<keyword evidence="8" id="KW-1133">Transmembrane helix</keyword>
<keyword evidence="5" id="KW-0732">Signal</keyword>
<dbReference type="Gene3D" id="2.10.70.10">
    <property type="entry name" value="Complement Module, domain 1"/>
    <property type="match status" value="1"/>
</dbReference>
<dbReference type="Proteomes" id="UP000007267">
    <property type="component" value="Unassembled WGS sequence"/>
</dbReference>
<evidence type="ECO:0000256" key="13">
    <source>
        <dbReference type="ARBA" id="ARBA00025938"/>
    </source>
</evidence>
<dbReference type="OMA" id="YKCLNES"/>
<dbReference type="GO" id="GO:0004911">
    <property type="term" value="F:interleukin-2 receptor activity"/>
    <property type="evidence" value="ECO:0007669"/>
    <property type="project" value="InterPro"/>
</dbReference>
<dbReference type="SUPFAM" id="SSF57535">
    <property type="entry name" value="Complement control module/SCR domain"/>
    <property type="match status" value="2"/>
</dbReference>
<keyword evidence="14" id="KW-0768">Sushi</keyword>
<dbReference type="PANTHER" id="PTHR10573">
    <property type="entry name" value="INTERLEUKIN-2 RECEPTOR ALPHA CHAIN"/>
    <property type="match status" value="1"/>
</dbReference>
<evidence type="ECO:0000259" key="15">
    <source>
        <dbReference type="PROSITE" id="PS50923"/>
    </source>
</evidence>
<dbReference type="eggNOG" id="ENOG502SUAG">
    <property type="taxonomic scope" value="Eukaryota"/>
</dbReference>
<dbReference type="Ensembl" id="ENSPSIT00000013715.1">
    <property type="protein sequence ID" value="ENSPSIP00000013651.1"/>
    <property type="gene ID" value="ENSPSIG00000012227.1"/>
</dbReference>
<dbReference type="SMART" id="SM00032">
    <property type="entry name" value="CCP"/>
    <property type="match status" value="2"/>
</dbReference>
<protein>
    <recommendedName>
        <fullName evidence="3">Interleukin-2 receptor subunit alpha</fullName>
    </recommendedName>
</protein>
<keyword evidence="11" id="KW-0675">Receptor</keyword>
<evidence type="ECO:0000256" key="10">
    <source>
        <dbReference type="ARBA" id="ARBA00023157"/>
    </source>
</evidence>
<keyword evidence="6" id="KW-0677">Repeat</keyword>
<dbReference type="HOGENOM" id="CLU_102980_0_0_1"/>
<dbReference type="GO" id="GO:0006954">
    <property type="term" value="P:inflammatory response"/>
    <property type="evidence" value="ECO:0007669"/>
    <property type="project" value="TreeGrafter"/>
</dbReference>
<keyword evidence="4" id="KW-0812">Transmembrane</keyword>
<reference evidence="17" key="2">
    <citation type="journal article" date="2013" name="Nat. Genet.">
        <title>The draft genomes of soft-shell turtle and green sea turtle yield insights into the development and evolution of the turtle-specific body plan.</title>
        <authorList>
            <person name="Wang Z."/>
            <person name="Pascual-Anaya J."/>
            <person name="Zadissa A."/>
            <person name="Li W."/>
            <person name="Niimura Y."/>
            <person name="Huang Z."/>
            <person name="Li C."/>
            <person name="White S."/>
            <person name="Xiong Z."/>
            <person name="Fang D."/>
            <person name="Wang B."/>
            <person name="Ming Y."/>
            <person name="Chen Y."/>
            <person name="Zheng Y."/>
            <person name="Kuraku S."/>
            <person name="Pignatelli M."/>
            <person name="Herrero J."/>
            <person name="Beal K."/>
            <person name="Nozawa M."/>
            <person name="Li Q."/>
            <person name="Wang J."/>
            <person name="Zhang H."/>
            <person name="Yu L."/>
            <person name="Shigenobu S."/>
            <person name="Wang J."/>
            <person name="Liu J."/>
            <person name="Flicek P."/>
            <person name="Searle S."/>
            <person name="Wang J."/>
            <person name="Kuratani S."/>
            <person name="Yin Y."/>
            <person name="Aken B."/>
            <person name="Zhang G."/>
            <person name="Irie N."/>
        </authorList>
    </citation>
    <scope>NUCLEOTIDE SEQUENCE [LARGE SCALE GENOMIC DNA]</scope>
    <source>
        <strain evidence="17">Daiwa-1</strain>
    </source>
</reference>
<organism evidence="16 17">
    <name type="scientific">Pelodiscus sinensis</name>
    <name type="common">Chinese softshell turtle</name>
    <name type="synonym">Trionyx sinensis</name>
    <dbReference type="NCBI Taxonomy" id="13735"/>
    <lineage>
        <taxon>Eukaryota</taxon>
        <taxon>Metazoa</taxon>
        <taxon>Chordata</taxon>
        <taxon>Craniata</taxon>
        <taxon>Vertebrata</taxon>
        <taxon>Euteleostomi</taxon>
        <taxon>Archelosauria</taxon>
        <taxon>Testudinata</taxon>
        <taxon>Testudines</taxon>
        <taxon>Cryptodira</taxon>
        <taxon>Trionychia</taxon>
        <taxon>Trionychidae</taxon>
        <taxon>Pelodiscus</taxon>
    </lineage>
</organism>
<feature type="domain" description="Sushi" evidence="15">
    <location>
        <begin position="101"/>
        <end position="163"/>
    </location>
</feature>
<name>K7G041_PELSI</name>
<dbReference type="GO" id="GO:0016020">
    <property type="term" value="C:membrane"/>
    <property type="evidence" value="ECO:0007669"/>
    <property type="project" value="UniProtKB-SubCell"/>
</dbReference>
<keyword evidence="10" id="KW-1015">Disulfide bond</keyword>
<dbReference type="InterPro" id="IPR035976">
    <property type="entry name" value="Sushi/SCR/CCP_sf"/>
</dbReference>
<dbReference type="Gene3D" id="2.20.28.230">
    <property type="match status" value="1"/>
</dbReference>
<evidence type="ECO:0000256" key="12">
    <source>
        <dbReference type="ARBA" id="ARBA00023180"/>
    </source>
</evidence>
<keyword evidence="9" id="KW-0472">Membrane</keyword>
<dbReference type="GO" id="GO:0002376">
    <property type="term" value="P:immune system process"/>
    <property type="evidence" value="ECO:0007669"/>
    <property type="project" value="UniProtKB-KW"/>
</dbReference>
<evidence type="ECO:0000256" key="7">
    <source>
        <dbReference type="ARBA" id="ARBA00022859"/>
    </source>
</evidence>
<reference evidence="16" key="3">
    <citation type="submission" date="2025-08" db="UniProtKB">
        <authorList>
            <consortium name="Ensembl"/>
        </authorList>
    </citation>
    <scope>IDENTIFICATION</scope>
</reference>
<comment type="function">
    <text evidence="1">Receptor for interleukin-2. The receptor is involved in the regulation of immune tolerance by controlling regulatory T cells (TREGs) activity. TREGs suppress the activation and expansion of autoreactive T-cells.</text>
</comment>
<reference evidence="16" key="4">
    <citation type="submission" date="2025-09" db="UniProtKB">
        <authorList>
            <consortium name="Ensembl"/>
        </authorList>
    </citation>
    <scope>IDENTIFICATION</scope>
</reference>
<reference evidence="17" key="1">
    <citation type="submission" date="2011-10" db="EMBL/GenBank/DDBJ databases">
        <authorList>
            <consortium name="Soft-shell Turtle Genome Consortium"/>
        </authorList>
    </citation>
    <scope>NUCLEOTIDE SEQUENCE [LARGE SCALE GENOMIC DNA]</scope>
    <source>
        <strain evidence="17">Daiwa-1</strain>
    </source>
</reference>
<keyword evidence="17" id="KW-1185">Reference proteome</keyword>
<evidence type="ECO:0000313" key="17">
    <source>
        <dbReference type="Proteomes" id="UP000007267"/>
    </source>
</evidence>
<evidence type="ECO:0000256" key="5">
    <source>
        <dbReference type="ARBA" id="ARBA00022729"/>
    </source>
</evidence>
<feature type="domain" description="Sushi" evidence="15">
    <location>
        <begin position="2"/>
        <end position="64"/>
    </location>
</feature>
<dbReference type="GO" id="GO:0019976">
    <property type="term" value="F:interleukin-2 binding"/>
    <property type="evidence" value="ECO:0007669"/>
    <property type="project" value="InterPro"/>
</dbReference>
<comment type="subunit">
    <text evidence="13">Non-covalent dimer of an alpha and a beta subunit. IL2R exists in 3 different forms: a high affinity dimer, an intermediate affinity monomer (beta subunit), and a low affinity monomer (alpha subunit). The high and intermediate affinity forms also associate with a gamma subunit.</text>
</comment>
<evidence type="ECO:0000256" key="8">
    <source>
        <dbReference type="ARBA" id="ARBA00022989"/>
    </source>
</evidence>
<evidence type="ECO:0000256" key="3">
    <source>
        <dbReference type="ARBA" id="ARBA00013445"/>
    </source>
</evidence>
<evidence type="ECO:0000256" key="6">
    <source>
        <dbReference type="ARBA" id="ARBA00022737"/>
    </source>
</evidence>
<keyword evidence="12" id="KW-0325">Glycoprotein</keyword>
<dbReference type="CDD" id="cd00033">
    <property type="entry name" value="CCP"/>
    <property type="match status" value="2"/>
</dbReference>
<evidence type="ECO:0000256" key="11">
    <source>
        <dbReference type="ARBA" id="ARBA00023170"/>
    </source>
</evidence>
<accession>K7G041</accession>
<comment type="caution">
    <text evidence="14">Lacks conserved residue(s) required for the propagation of feature annotation.</text>
</comment>
<evidence type="ECO:0000313" key="16">
    <source>
        <dbReference type="Ensembl" id="ENSPSIP00000013651.1"/>
    </source>
</evidence>
<dbReference type="InterPro" id="IPR015486">
    <property type="entry name" value="IL-2_rcpt_alpha"/>
</dbReference>
<keyword evidence="7" id="KW-0391">Immunity</keyword>
<dbReference type="InterPro" id="IPR000436">
    <property type="entry name" value="Sushi_SCR_CCP_dom"/>
</dbReference>
<proteinExistence type="predicted"/>